<dbReference type="Proteomes" id="UP001226434">
    <property type="component" value="Unassembled WGS sequence"/>
</dbReference>
<evidence type="ECO:0000313" key="2">
    <source>
        <dbReference type="Proteomes" id="UP001226434"/>
    </source>
</evidence>
<proteinExistence type="predicted"/>
<accession>A0ABT6RLL1</accession>
<sequence length="208" mass="24028">MSNRIGTAAIIIIAVIVNICCKEKKNRECLYTLDNLLKNDSPRAVVVNSTDTLTEVRDLTKDNSSGLYVFDKNKNLKLYAFLRRDSVYKYLEEYDSKGQLIKKEGSPLIEYRIWKIDNNDSLLFNVSLFALNKKYEDIKLVTNIGDTIRPVNLYKSPFYTNVKVFPFKVSKNKIAGSLIIYAQISFENLCTYKKELVYDTTYLSDDIH</sequence>
<dbReference type="RefSeq" id="WP_282336888.1">
    <property type="nucleotide sequence ID" value="NZ_JASBRG010000012.1"/>
</dbReference>
<protein>
    <recommendedName>
        <fullName evidence="3">Lipoprotein</fullName>
    </recommendedName>
</protein>
<evidence type="ECO:0000313" key="1">
    <source>
        <dbReference type="EMBL" id="MDI3322739.1"/>
    </source>
</evidence>
<comment type="caution">
    <text evidence="1">The sequence shown here is derived from an EMBL/GenBank/DDBJ whole genome shotgun (WGS) entry which is preliminary data.</text>
</comment>
<gene>
    <name evidence="1" type="ORF">QJ048_23345</name>
</gene>
<evidence type="ECO:0008006" key="3">
    <source>
        <dbReference type="Google" id="ProtNLM"/>
    </source>
</evidence>
<keyword evidence="2" id="KW-1185">Reference proteome</keyword>
<dbReference type="EMBL" id="JASBRG010000012">
    <property type="protein sequence ID" value="MDI3322739.1"/>
    <property type="molecule type" value="Genomic_DNA"/>
</dbReference>
<name>A0ABT6RLL1_9BACT</name>
<reference evidence="1 2" key="1">
    <citation type="submission" date="2023-05" db="EMBL/GenBank/DDBJ databases">
        <title>Genome sequence of Pinibacter sp. MAH-24.</title>
        <authorList>
            <person name="Huq M.A."/>
        </authorList>
    </citation>
    <scope>NUCLEOTIDE SEQUENCE [LARGE SCALE GENOMIC DNA]</scope>
    <source>
        <strain evidence="1 2">MAH-24</strain>
    </source>
</reference>
<organism evidence="1 2">
    <name type="scientific">Pinibacter soli</name>
    <dbReference type="NCBI Taxonomy" id="3044211"/>
    <lineage>
        <taxon>Bacteria</taxon>
        <taxon>Pseudomonadati</taxon>
        <taxon>Bacteroidota</taxon>
        <taxon>Chitinophagia</taxon>
        <taxon>Chitinophagales</taxon>
        <taxon>Chitinophagaceae</taxon>
        <taxon>Pinibacter</taxon>
    </lineage>
</organism>